<name>A0A316ZHI6_9BASI</name>
<organism evidence="9 10">
    <name type="scientific">Tilletiopsis washingtonensis</name>
    <dbReference type="NCBI Taxonomy" id="58919"/>
    <lineage>
        <taxon>Eukaryota</taxon>
        <taxon>Fungi</taxon>
        <taxon>Dikarya</taxon>
        <taxon>Basidiomycota</taxon>
        <taxon>Ustilaginomycotina</taxon>
        <taxon>Exobasidiomycetes</taxon>
        <taxon>Entylomatales</taxon>
        <taxon>Entylomatales incertae sedis</taxon>
        <taxon>Tilletiopsis</taxon>
    </lineage>
</organism>
<feature type="domain" description="VPS28 C-terminal" evidence="7">
    <location>
        <begin position="124"/>
        <end position="217"/>
    </location>
</feature>
<dbReference type="GO" id="GO:0000813">
    <property type="term" value="C:ESCRT I complex"/>
    <property type="evidence" value="ECO:0007669"/>
    <property type="project" value="UniProtKB-UniRule"/>
</dbReference>
<dbReference type="GO" id="GO:0044877">
    <property type="term" value="F:protein-containing complex binding"/>
    <property type="evidence" value="ECO:0007669"/>
    <property type="project" value="TreeGrafter"/>
</dbReference>
<evidence type="ECO:0000256" key="6">
    <source>
        <dbReference type="PROSITE-ProRule" id="PRU00642"/>
    </source>
</evidence>
<protein>
    <recommendedName>
        <fullName evidence="5">Vacuolar protein sorting-associated protein 28</fullName>
    </recommendedName>
    <alternativeName>
        <fullName evidence="5">ESCRT-I complex subunit VPS28</fullName>
    </alternativeName>
</protein>
<dbReference type="InterPro" id="IPR038358">
    <property type="entry name" value="VPS28_N_sf"/>
</dbReference>
<dbReference type="OrthoDB" id="2671at2759"/>
<dbReference type="EMBL" id="KZ819284">
    <property type="protein sequence ID" value="PWO00960.1"/>
    <property type="molecule type" value="Genomic_DNA"/>
</dbReference>
<dbReference type="InterPro" id="IPR007143">
    <property type="entry name" value="Vps28"/>
</dbReference>
<dbReference type="FunFam" id="1.20.120.1130:FF:000001">
    <property type="entry name" value="Vacuolar protein sorting-associated protein 28 homolog"/>
    <property type="match status" value="1"/>
</dbReference>
<evidence type="ECO:0000256" key="5">
    <source>
        <dbReference type="PIRNR" id="PIRNR017535"/>
    </source>
</evidence>
<dbReference type="STRING" id="58919.A0A316ZHI6"/>
<dbReference type="InterPro" id="IPR017899">
    <property type="entry name" value="VPS28_C"/>
</dbReference>
<dbReference type="Proteomes" id="UP000245946">
    <property type="component" value="Unassembled WGS sequence"/>
</dbReference>
<dbReference type="Gene3D" id="1.20.1440.200">
    <property type="match status" value="1"/>
</dbReference>
<dbReference type="PROSITE" id="PS51313">
    <property type="entry name" value="VPS28_N"/>
    <property type="match status" value="1"/>
</dbReference>
<keyword evidence="3 5" id="KW-0967">Endosome</keyword>
<keyword evidence="4 5" id="KW-0653">Protein transport</keyword>
<dbReference type="RefSeq" id="XP_025601238.1">
    <property type="nucleotide sequence ID" value="XM_025743677.1"/>
</dbReference>
<reference evidence="9 10" key="1">
    <citation type="journal article" date="2018" name="Mol. Biol. Evol.">
        <title>Broad Genomic Sampling Reveals a Smut Pathogenic Ancestry of the Fungal Clade Ustilaginomycotina.</title>
        <authorList>
            <person name="Kijpornyongpan T."/>
            <person name="Mondo S.J."/>
            <person name="Barry K."/>
            <person name="Sandor L."/>
            <person name="Lee J."/>
            <person name="Lipzen A."/>
            <person name="Pangilinan J."/>
            <person name="LaButti K."/>
            <person name="Hainaut M."/>
            <person name="Henrissat B."/>
            <person name="Grigoriev I.V."/>
            <person name="Spatafora J.W."/>
            <person name="Aime M.C."/>
        </authorList>
    </citation>
    <scope>NUCLEOTIDE SEQUENCE [LARGE SCALE GENOMIC DNA]</scope>
    <source>
        <strain evidence="9 10">MCA 4186</strain>
    </source>
</reference>
<dbReference type="InterPro" id="IPR037206">
    <property type="entry name" value="VPS28_C_sf"/>
</dbReference>
<proteinExistence type="inferred from homology"/>
<dbReference type="GO" id="GO:0043328">
    <property type="term" value="P:protein transport to vacuole involved in ubiquitin-dependent protein catabolic process via the multivesicular body sorting pathway"/>
    <property type="evidence" value="ECO:0007669"/>
    <property type="project" value="TreeGrafter"/>
</dbReference>
<dbReference type="GeneID" id="37271221"/>
<dbReference type="PROSITE" id="PS51310">
    <property type="entry name" value="VPS28_C"/>
    <property type="match status" value="1"/>
</dbReference>
<evidence type="ECO:0000256" key="2">
    <source>
        <dbReference type="ARBA" id="ARBA00022448"/>
    </source>
</evidence>
<comment type="function">
    <text evidence="5">Component of the ESCRT-I complex (endosomal sorting complex required for transport I), a regulator of vesicular trafficking process.</text>
</comment>
<gene>
    <name evidence="9" type="ORF">FA09DRAFT_333254</name>
</gene>
<evidence type="ECO:0000313" key="10">
    <source>
        <dbReference type="Proteomes" id="UP000245946"/>
    </source>
</evidence>
<dbReference type="PIRSF" id="PIRSF017535">
    <property type="entry name" value="VPS28"/>
    <property type="match status" value="1"/>
</dbReference>
<evidence type="ECO:0000256" key="1">
    <source>
        <dbReference type="ARBA" id="ARBA00004633"/>
    </source>
</evidence>
<evidence type="ECO:0000259" key="7">
    <source>
        <dbReference type="PROSITE" id="PS51310"/>
    </source>
</evidence>
<dbReference type="SUPFAM" id="SSF140427">
    <property type="entry name" value="VPS28 C-terminal domain-like"/>
    <property type="match status" value="1"/>
</dbReference>
<dbReference type="PANTHER" id="PTHR12937:SF0">
    <property type="entry name" value="VACUOLAR PROTEIN SORTING-ASSOCIATED PROTEIN 28 HOMOLOG"/>
    <property type="match status" value="1"/>
</dbReference>
<evidence type="ECO:0000313" key="9">
    <source>
        <dbReference type="EMBL" id="PWO00960.1"/>
    </source>
</evidence>
<feature type="domain" description="VPS28 N-terminal" evidence="8">
    <location>
        <begin position="1"/>
        <end position="114"/>
    </location>
</feature>
<comment type="similarity">
    <text evidence="5 6">Belongs to the VPS28 family.</text>
</comment>
<sequence>MADINPYEEARLHTRPFAREAWENSGTLFALLVSLEFLERAYVRGGVPEAEYTPACTRLLAQAKTVLKLVVEETAGPELPPPVGGLEGFMKRYKMHHPAALHRISVGIPATLEHNSHAATSGNERAQSVAETTQAFITFMDALKLKLRAKDQLHPLLGDLMGAYGKAGGAGEGRGKLVGWLIKLNQLAAADEINEEDARQMLFDVEAAYSAWFASLQRG</sequence>
<accession>A0A316ZHI6</accession>
<dbReference type="GO" id="GO:0031902">
    <property type="term" value="C:late endosome membrane"/>
    <property type="evidence" value="ECO:0007669"/>
    <property type="project" value="UniProtKB-SubCell"/>
</dbReference>
<dbReference type="Pfam" id="PF03997">
    <property type="entry name" value="VPS28"/>
    <property type="match status" value="1"/>
</dbReference>
<dbReference type="InterPro" id="IPR017898">
    <property type="entry name" value="VPS28_N"/>
</dbReference>
<keyword evidence="10" id="KW-1185">Reference proteome</keyword>
<evidence type="ECO:0000256" key="3">
    <source>
        <dbReference type="ARBA" id="ARBA00022753"/>
    </source>
</evidence>
<dbReference type="SUPFAM" id="SSF140111">
    <property type="entry name" value="Endosomal sorting complex assembly domain"/>
    <property type="match status" value="1"/>
</dbReference>
<keyword evidence="2 5" id="KW-0813">Transport</keyword>
<comment type="subcellular location">
    <subcellularLocation>
        <location evidence="1">Late endosome membrane</location>
        <topology evidence="1">Peripheral membrane protein</topology>
    </subcellularLocation>
</comment>
<evidence type="ECO:0000259" key="8">
    <source>
        <dbReference type="PROSITE" id="PS51313"/>
    </source>
</evidence>
<dbReference type="InterPro" id="IPR037202">
    <property type="entry name" value="ESCRT_assembly_dom"/>
</dbReference>
<dbReference type="PANTHER" id="PTHR12937">
    <property type="entry name" value="VACUOLAR PROTEIN SORTING 28, ISOFORM 2 VPS28"/>
    <property type="match status" value="1"/>
</dbReference>
<dbReference type="Gene3D" id="1.20.120.1130">
    <property type="match status" value="1"/>
</dbReference>
<evidence type="ECO:0000256" key="4">
    <source>
        <dbReference type="ARBA" id="ARBA00022927"/>
    </source>
</evidence>
<dbReference type="AlphaFoldDB" id="A0A316ZHI6"/>